<keyword evidence="1 3" id="KW-0547">Nucleotide-binding</keyword>
<sequence>MSIQWFPGHMNVARKEAAKAMEAIDVLVEILDARMPDASSNPLITELRLHRQRPCLKVLNKADLADPAVTQAWLNEFNRESDVNAVALSCHQAGQAAKVPGLCQLLAPHRHSTSKPLRMLIMGIPNVGKSTLMNSLLKRRLAKVGNEPAVTKVQQRHTLNDHMTLIDSPGLLWPKIEHPVVGLLLATIHAVTAKVMVEEEIAEFLATILLSRYPTLLTKRYGFLTEGLDSTGVLEAIATKRGCLRKGKGGELDREKAAKILLTEFRNGTLGRISLETPETRDARL</sequence>
<proteinExistence type="inferred from homology"/>
<name>A0AA96JR23_9BACT</name>
<dbReference type="KEGG" id="nall:PP769_10115"/>
<feature type="domain" description="G" evidence="5">
    <location>
        <begin position="119"/>
        <end position="176"/>
    </location>
</feature>
<reference evidence="6 7" key="1">
    <citation type="submission" date="2023-01" db="EMBL/GenBank/DDBJ databases">
        <title>Cultivation and genomic characterization of new, ubiquitous marine nitrite-oxidizing bacteria from the Nitrospirales.</title>
        <authorList>
            <person name="Mueller A.J."/>
            <person name="Daebeler A."/>
            <person name="Herbold C.W."/>
            <person name="Kirkegaard R.H."/>
            <person name="Daims H."/>
        </authorList>
    </citation>
    <scope>NUCLEOTIDE SEQUENCE [LARGE SCALE GENOMIC DNA]</scope>
    <source>
        <strain evidence="6 7">VA</strain>
    </source>
</reference>
<dbReference type="Gene3D" id="1.10.1580.10">
    <property type="match status" value="1"/>
</dbReference>
<evidence type="ECO:0000313" key="7">
    <source>
        <dbReference type="Proteomes" id="UP001302719"/>
    </source>
</evidence>
<comment type="similarity">
    <text evidence="3">Belongs to the TRAFAC class YlqF/YawG GTPase family. MTG1 subfamily.</text>
</comment>
<evidence type="ECO:0000259" key="5">
    <source>
        <dbReference type="Pfam" id="PF01926"/>
    </source>
</evidence>
<dbReference type="AlphaFoldDB" id="A0AA96JR23"/>
<dbReference type="PIRSF" id="PIRSF006230">
    <property type="entry name" value="MG442"/>
    <property type="match status" value="1"/>
</dbReference>
<comment type="subcellular location">
    <subcellularLocation>
        <location evidence="3">Cytoplasm</location>
    </subcellularLocation>
</comment>
<gene>
    <name evidence="6" type="primary">ylqF</name>
    <name evidence="6" type="ORF">PP769_10115</name>
</gene>
<dbReference type="PANTHER" id="PTHR45782:SF4">
    <property type="entry name" value="MITOCHONDRIAL RIBOSOME-ASSOCIATED GTPASE 1"/>
    <property type="match status" value="1"/>
</dbReference>
<dbReference type="GO" id="GO:0005525">
    <property type="term" value="F:GTP binding"/>
    <property type="evidence" value="ECO:0007669"/>
    <property type="project" value="UniProtKB-KW"/>
</dbReference>
<evidence type="ECO:0000256" key="4">
    <source>
        <dbReference type="PIRSR" id="PIRSR006230-1"/>
    </source>
</evidence>
<dbReference type="CDD" id="cd01856">
    <property type="entry name" value="YlqF"/>
    <property type="match status" value="1"/>
</dbReference>
<organism evidence="6 7">
    <name type="scientific">Candidatus Nitrospira allomarina</name>
    <dbReference type="NCBI Taxonomy" id="3020900"/>
    <lineage>
        <taxon>Bacteria</taxon>
        <taxon>Pseudomonadati</taxon>
        <taxon>Nitrospirota</taxon>
        <taxon>Nitrospiria</taxon>
        <taxon>Nitrospirales</taxon>
        <taxon>Nitrospiraceae</taxon>
        <taxon>Nitrospira</taxon>
    </lineage>
</organism>
<protein>
    <recommendedName>
        <fullName evidence="3">Ribosome biogenesis GTPase A</fullName>
    </recommendedName>
</protein>
<feature type="binding site" evidence="4">
    <location>
        <begin position="126"/>
        <end position="131"/>
    </location>
    <ligand>
        <name>GTP</name>
        <dbReference type="ChEBI" id="CHEBI:37565"/>
    </ligand>
</feature>
<feature type="binding site" evidence="4">
    <location>
        <position position="170"/>
    </location>
    <ligand>
        <name>GTP</name>
        <dbReference type="ChEBI" id="CHEBI:37565"/>
    </ligand>
</feature>
<dbReference type="InterPro" id="IPR019991">
    <property type="entry name" value="GTP-bd_ribosome_bgen"/>
</dbReference>
<evidence type="ECO:0000256" key="1">
    <source>
        <dbReference type="ARBA" id="ARBA00022741"/>
    </source>
</evidence>
<dbReference type="GO" id="GO:0006412">
    <property type="term" value="P:translation"/>
    <property type="evidence" value="ECO:0007669"/>
    <property type="project" value="TreeGrafter"/>
</dbReference>
<keyword evidence="7" id="KW-1185">Reference proteome</keyword>
<dbReference type="InterPro" id="IPR006073">
    <property type="entry name" value="GTP-bd"/>
</dbReference>
<dbReference type="SUPFAM" id="SSF52540">
    <property type="entry name" value="P-loop containing nucleoside triphosphate hydrolases"/>
    <property type="match status" value="1"/>
</dbReference>
<dbReference type="Proteomes" id="UP001302719">
    <property type="component" value="Chromosome"/>
</dbReference>
<dbReference type="GO" id="GO:0003924">
    <property type="term" value="F:GTPase activity"/>
    <property type="evidence" value="ECO:0007669"/>
    <property type="project" value="TreeGrafter"/>
</dbReference>
<dbReference type="InterPro" id="IPR023179">
    <property type="entry name" value="GTP-bd_ortho_bundle_sf"/>
</dbReference>
<dbReference type="PANTHER" id="PTHR45782">
    <property type="entry name" value="MITOCHONDRIAL RIBOSOME-ASSOCIATED GTPASE 1"/>
    <property type="match status" value="1"/>
</dbReference>
<dbReference type="Pfam" id="PF01926">
    <property type="entry name" value="MMR_HSR1"/>
    <property type="match status" value="1"/>
</dbReference>
<dbReference type="EMBL" id="CP116967">
    <property type="protein sequence ID" value="WNM56340.1"/>
    <property type="molecule type" value="Genomic_DNA"/>
</dbReference>
<dbReference type="RefSeq" id="WP_312639923.1">
    <property type="nucleotide sequence ID" value="NZ_CP116967.1"/>
</dbReference>
<keyword evidence="3" id="KW-0963">Cytoplasm</keyword>
<evidence type="ECO:0000256" key="3">
    <source>
        <dbReference type="PIRNR" id="PIRNR006230"/>
    </source>
</evidence>
<feature type="binding site" evidence="4">
    <location>
        <begin position="60"/>
        <end position="63"/>
    </location>
    <ligand>
        <name>GTP</name>
        <dbReference type="ChEBI" id="CHEBI:37565"/>
    </ligand>
</feature>
<dbReference type="Gene3D" id="3.40.50.300">
    <property type="entry name" value="P-loop containing nucleotide triphosphate hydrolases"/>
    <property type="match status" value="1"/>
</dbReference>
<dbReference type="NCBIfam" id="TIGR03596">
    <property type="entry name" value="GTPase_YlqF"/>
    <property type="match status" value="1"/>
</dbReference>
<keyword evidence="2 3" id="KW-0342">GTP-binding</keyword>
<accession>A0AA96JR23</accession>
<comment type="function">
    <text evidence="3">Required for a late step of 50S ribosomal subunit assembly. Has GTPase activity.</text>
</comment>
<dbReference type="InterPro" id="IPR016478">
    <property type="entry name" value="GTPase_MTG1"/>
</dbReference>
<evidence type="ECO:0000256" key="2">
    <source>
        <dbReference type="ARBA" id="ARBA00023134"/>
    </source>
</evidence>
<dbReference type="GO" id="GO:0005737">
    <property type="term" value="C:cytoplasm"/>
    <property type="evidence" value="ECO:0007669"/>
    <property type="project" value="UniProtKB-SubCell"/>
</dbReference>
<dbReference type="InterPro" id="IPR027417">
    <property type="entry name" value="P-loop_NTPase"/>
</dbReference>
<evidence type="ECO:0000313" key="6">
    <source>
        <dbReference type="EMBL" id="WNM56340.1"/>
    </source>
</evidence>